<keyword evidence="1" id="KW-1185">Reference proteome</keyword>
<dbReference type="InterPro" id="IPR011990">
    <property type="entry name" value="TPR-like_helical_dom_sf"/>
</dbReference>
<dbReference type="Gene3D" id="1.25.40.10">
    <property type="entry name" value="Tetratricopeptide repeat domain"/>
    <property type="match status" value="1"/>
</dbReference>
<dbReference type="Proteomes" id="UP000887540">
    <property type="component" value="Unplaced"/>
</dbReference>
<name>A0A914C9C6_9BILA</name>
<evidence type="ECO:0000313" key="1">
    <source>
        <dbReference type="Proteomes" id="UP000887540"/>
    </source>
</evidence>
<sequence length="204" mass="23600">MLAKKACVPSIYHQPKVAIEELRPFLKKLCSYEFIDDEEFNGKAIQFLELYEKTLEPELLWRLARACVERSRFTIVNGRKISPEEKVYFIKKAFELGREALKQAKESSSGAHKWYAITLITLMKEYAPSDQLSCFNNSKKFRKTLAPTDGDVQAEIRAHLERAVELDPKDHYAWYILGTQYRAIKDQEKASKCFEKAGDIQVAI</sequence>
<evidence type="ECO:0000313" key="2">
    <source>
        <dbReference type="WBParaSite" id="ACRNAN_Path_648.g2424.t1"/>
    </source>
</evidence>
<reference evidence="2" key="1">
    <citation type="submission" date="2022-11" db="UniProtKB">
        <authorList>
            <consortium name="WormBaseParasite"/>
        </authorList>
    </citation>
    <scope>IDENTIFICATION</scope>
</reference>
<organism evidence="1 2">
    <name type="scientific">Acrobeloides nanus</name>
    <dbReference type="NCBI Taxonomy" id="290746"/>
    <lineage>
        <taxon>Eukaryota</taxon>
        <taxon>Metazoa</taxon>
        <taxon>Ecdysozoa</taxon>
        <taxon>Nematoda</taxon>
        <taxon>Chromadorea</taxon>
        <taxon>Rhabditida</taxon>
        <taxon>Tylenchina</taxon>
        <taxon>Cephalobomorpha</taxon>
        <taxon>Cephaloboidea</taxon>
        <taxon>Cephalobidae</taxon>
        <taxon>Acrobeloides</taxon>
    </lineage>
</organism>
<accession>A0A914C9C6</accession>
<proteinExistence type="predicted"/>
<dbReference type="WBParaSite" id="ACRNAN_Path_648.g2424.t1">
    <property type="protein sequence ID" value="ACRNAN_Path_648.g2424.t1"/>
    <property type="gene ID" value="ACRNAN_Path_648.g2424"/>
</dbReference>
<dbReference type="SUPFAM" id="SSF48452">
    <property type="entry name" value="TPR-like"/>
    <property type="match status" value="1"/>
</dbReference>
<dbReference type="AlphaFoldDB" id="A0A914C9C6"/>
<protein>
    <submittedName>
        <fullName evidence="2">Regulator of microtubule dynamics protein 1</fullName>
    </submittedName>
</protein>
<dbReference type="Pfam" id="PF13431">
    <property type="entry name" value="TPR_17"/>
    <property type="match status" value="1"/>
</dbReference>